<comment type="catalytic activity">
    <reaction evidence="7">
        <text>L-methionyl-[protein] + [thioredoxin]-disulfide + H2O = L-methionyl-(R)-S-oxide-[protein] + [thioredoxin]-dithiol</text>
        <dbReference type="Rhea" id="RHEA:24164"/>
        <dbReference type="Rhea" id="RHEA-COMP:10698"/>
        <dbReference type="Rhea" id="RHEA-COMP:10700"/>
        <dbReference type="Rhea" id="RHEA-COMP:12313"/>
        <dbReference type="Rhea" id="RHEA-COMP:12314"/>
        <dbReference type="ChEBI" id="CHEBI:15377"/>
        <dbReference type="ChEBI" id="CHEBI:16044"/>
        <dbReference type="ChEBI" id="CHEBI:29950"/>
        <dbReference type="ChEBI" id="CHEBI:45764"/>
        <dbReference type="ChEBI" id="CHEBI:50058"/>
        <dbReference type="EC" id="1.8.4.12"/>
    </reaction>
</comment>
<evidence type="ECO:0000256" key="7">
    <source>
        <dbReference type="ARBA" id="ARBA00048488"/>
    </source>
</evidence>
<keyword evidence="13" id="KW-1185">Reference proteome</keyword>
<name>A0ABR6TME9_9FIRM</name>
<proteinExistence type="inferred from homology"/>
<protein>
    <recommendedName>
        <fullName evidence="9">Peptide methionine sulfoxide reductase MsrA</fullName>
        <shortName evidence="9">Protein-methionine-S-oxide reductase</shortName>
        <ecNumber evidence="9">1.8.4.11</ecNumber>
    </recommendedName>
    <alternativeName>
        <fullName evidence="9">Peptide-methionine (S)-S-oxide reductase</fullName>
        <shortName evidence="9">Peptide Met(O) reductase</shortName>
    </alternativeName>
</protein>
<dbReference type="InterPro" id="IPR002569">
    <property type="entry name" value="Met_Sox_Rdtase_MsrA_dom"/>
</dbReference>
<evidence type="ECO:0000256" key="1">
    <source>
        <dbReference type="ARBA" id="ARBA00008076"/>
    </source>
</evidence>
<dbReference type="Pfam" id="PF01641">
    <property type="entry name" value="SelR"/>
    <property type="match status" value="1"/>
</dbReference>
<comment type="caution">
    <text evidence="12">The sequence shown here is derived from an EMBL/GenBank/DDBJ whole genome shotgun (WGS) entry which is preliminary data.</text>
</comment>
<evidence type="ECO:0000256" key="5">
    <source>
        <dbReference type="ARBA" id="ARBA00024679"/>
    </source>
</evidence>
<comment type="catalytic activity">
    <reaction evidence="8 9">
        <text>[thioredoxin]-disulfide + L-methionine + H2O = L-methionine (S)-S-oxide + [thioredoxin]-dithiol</text>
        <dbReference type="Rhea" id="RHEA:19993"/>
        <dbReference type="Rhea" id="RHEA-COMP:10698"/>
        <dbReference type="Rhea" id="RHEA-COMP:10700"/>
        <dbReference type="ChEBI" id="CHEBI:15377"/>
        <dbReference type="ChEBI" id="CHEBI:29950"/>
        <dbReference type="ChEBI" id="CHEBI:50058"/>
        <dbReference type="ChEBI" id="CHEBI:57844"/>
        <dbReference type="ChEBI" id="CHEBI:58772"/>
        <dbReference type="EC" id="1.8.4.11"/>
    </reaction>
</comment>
<dbReference type="SUPFAM" id="SSF55068">
    <property type="entry name" value="Peptide methionine sulfoxide reductase"/>
    <property type="match status" value="1"/>
</dbReference>
<evidence type="ECO:0000256" key="6">
    <source>
        <dbReference type="ARBA" id="ARBA00047806"/>
    </source>
</evidence>
<dbReference type="InterPro" id="IPR036509">
    <property type="entry name" value="Met_Sox_Rdtase_MsrA_sf"/>
</dbReference>
<feature type="domain" description="MsrB" evidence="11">
    <location>
        <begin position="233"/>
        <end position="356"/>
    </location>
</feature>
<evidence type="ECO:0000256" key="9">
    <source>
        <dbReference type="HAMAP-Rule" id="MF_01401"/>
    </source>
</evidence>
<dbReference type="Gene3D" id="2.170.150.20">
    <property type="entry name" value="Peptide methionine sulfoxide reductase"/>
    <property type="match status" value="1"/>
</dbReference>
<evidence type="ECO:0000256" key="8">
    <source>
        <dbReference type="ARBA" id="ARBA00048782"/>
    </source>
</evidence>
<comment type="similarity">
    <text evidence="9">Belongs to the MsrA Met sulfoxide reductase family.</text>
</comment>
<dbReference type="SUPFAM" id="SSF51316">
    <property type="entry name" value="Mss4-like"/>
    <property type="match status" value="1"/>
</dbReference>
<sequence>MNVEKKNIYILIFLIIILVAIIGFSKQNIVKSDITAYKERVAKLVGESKKKEVSKINKNKNIKEIYLAGGCFWGLEEYFSRIEGIEDATVGYANGNTENTSYRLLKNTMHAETVHLKYDANIISLREVLLRYFRVIDPTSVNKQGNDVGAQYRTGIYYSNDKDKNVIKEVIEQKEKELNQKVVVEVEPLRQYVLAEEYHQDYLKKNPGGYCHIDVEEADVPLIDPGKYKKPADKELRIKLTPEEYSVTQENKTESAFSNRYWDKFDSGIYVDIVTGEPLFSSRDKYESGCGWPSFSKPISNDVLTYHDDNSFNMKRIEVRSRVGDSHLGHVFDDGPKEKGGLRFCINSLSIKFIPKSQMDEKGYGYLLGYIE</sequence>
<dbReference type="PANTHER" id="PTHR10173">
    <property type="entry name" value="METHIONINE SULFOXIDE REDUCTASE"/>
    <property type="match status" value="1"/>
</dbReference>
<dbReference type="InterPro" id="IPR002579">
    <property type="entry name" value="Met_Sox_Rdtase_MsrB_dom"/>
</dbReference>
<evidence type="ECO:0000313" key="13">
    <source>
        <dbReference type="Proteomes" id="UP000713904"/>
    </source>
</evidence>
<dbReference type="NCBIfam" id="TIGR00401">
    <property type="entry name" value="msrA"/>
    <property type="match status" value="1"/>
</dbReference>
<dbReference type="InterPro" id="IPR011057">
    <property type="entry name" value="Mss4-like_sf"/>
</dbReference>
<dbReference type="Pfam" id="PF01625">
    <property type="entry name" value="PMSR"/>
    <property type="match status" value="1"/>
</dbReference>
<keyword evidence="3 9" id="KW-0560">Oxidoreductase</keyword>
<dbReference type="HAMAP" id="MF_01401">
    <property type="entry name" value="MsrA"/>
    <property type="match status" value="1"/>
</dbReference>
<dbReference type="Proteomes" id="UP000713904">
    <property type="component" value="Unassembled WGS sequence"/>
</dbReference>
<comment type="similarity">
    <text evidence="2">In the N-terminal section; belongs to the MsrA Met sulfoxide reductase family.</text>
</comment>
<evidence type="ECO:0000256" key="2">
    <source>
        <dbReference type="ARBA" id="ARBA00011017"/>
    </source>
</evidence>
<keyword evidence="10" id="KW-0472">Membrane</keyword>
<evidence type="ECO:0000256" key="4">
    <source>
        <dbReference type="ARBA" id="ARBA00023268"/>
    </source>
</evidence>
<dbReference type="InterPro" id="IPR028427">
    <property type="entry name" value="Met_Sox_Rdtase_MsrB"/>
</dbReference>
<comment type="similarity">
    <text evidence="1">In the C-terminal section; belongs to the MsrB Met sulfoxide reductase family.</text>
</comment>
<dbReference type="NCBIfam" id="TIGR00357">
    <property type="entry name" value="peptide-methionine (R)-S-oxide reductase MsrB"/>
    <property type="match status" value="1"/>
</dbReference>
<dbReference type="Gene3D" id="3.30.1060.10">
    <property type="entry name" value="Peptide methionine sulphoxide reductase MsrA"/>
    <property type="match status" value="1"/>
</dbReference>
<keyword evidence="4" id="KW-0511">Multifunctional enzyme</keyword>
<comment type="function">
    <text evidence="5 9">Has an important function as a repair enzyme for proteins that have been inactivated by oxidation. Catalyzes the reversible oxidation-reduction of methionine sulfoxide in proteins to methionine.</text>
</comment>
<keyword evidence="10" id="KW-0812">Transmembrane</keyword>
<organism evidence="12 13">
    <name type="scientific">Peptostreptococcus canis</name>
    <dbReference type="NCBI Taxonomy" id="1159213"/>
    <lineage>
        <taxon>Bacteria</taxon>
        <taxon>Bacillati</taxon>
        <taxon>Bacillota</taxon>
        <taxon>Clostridia</taxon>
        <taxon>Peptostreptococcales</taxon>
        <taxon>Peptostreptococcaceae</taxon>
        <taxon>Peptostreptococcus</taxon>
    </lineage>
</organism>
<feature type="active site" evidence="9">
    <location>
        <position position="71"/>
    </location>
</feature>
<dbReference type="GO" id="GO:0033743">
    <property type="term" value="F:peptide-methionine (R)-S-oxide reductase activity"/>
    <property type="evidence" value="ECO:0007669"/>
    <property type="project" value="UniProtKB-EC"/>
</dbReference>
<evidence type="ECO:0000256" key="3">
    <source>
        <dbReference type="ARBA" id="ARBA00023002"/>
    </source>
</evidence>
<evidence type="ECO:0000313" key="12">
    <source>
        <dbReference type="EMBL" id="MBC2576339.1"/>
    </source>
</evidence>
<accession>A0ABR6TME9</accession>
<reference evidence="12 13" key="1">
    <citation type="submission" date="2020-05" db="EMBL/GenBank/DDBJ databases">
        <title>Draft genome of xy-202 and genomic insight in genome of the genus Peptostreptococcus.</title>
        <authorList>
            <person name="Zhang Z."/>
        </authorList>
    </citation>
    <scope>NUCLEOTIDE SEQUENCE [LARGE SCALE GENOMIC DNA]</scope>
    <source>
        <strain evidence="12 13">DSM 27025</strain>
    </source>
</reference>
<dbReference type="PROSITE" id="PS51790">
    <property type="entry name" value="MSRB"/>
    <property type="match status" value="1"/>
</dbReference>
<dbReference type="EMBL" id="JABGBW010000004">
    <property type="protein sequence ID" value="MBC2576339.1"/>
    <property type="molecule type" value="Genomic_DNA"/>
</dbReference>
<gene>
    <name evidence="12" type="primary">msrB</name>
    <name evidence="9" type="synonym">msrA</name>
    <name evidence="12" type="ORF">HLB29_06535</name>
</gene>
<evidence type="ECO:0000259" key="11">
    <source>
        <dbReference type="PROSITE" id="PS51790"/>
    </source>
</evidence>
<evidence type="ECO:0000256" key="10">
    <source>
        <dbReference type="SAM" id="Phobius"/>
    </source>
</evidence>
<comment type="catalytic activity">
    <reaction evidence="6 9">
        <text>L-methionyl-[protein] + [thioredoxin]-disulfide + H2O = L-methionyl-(S)-S-oxide-[protein] + [thioredoxin]-dithiol</text>
        <dbReference type="Rhea" id="RHEA:14217"/>
        <dbReference type="Rhea" id="RHEA-COMP:10698"/>
        <dbReference type="Rhea" id="RHEA-COMP:10700"/>
        <dbReference type="Rhea" id="RHEA-COMP:12313"/>
        <dbReference type="Rhea" id="RHEA-COMP:12315"/>
        <dbReference type="ChEBI" id="CHEBI:15377"/>
        <dbReference type="ChEBI" id="CHEBI:16044"/>
        <dbReference type="ChEBI" id="CHEBI:29950"/>
        <dbReference type="ChEBI" id="CHEBI:44120"/>
        <dbReference type="ChEBI" id="CHEBI:50058"/>
        <dbReference type="EC" id="1.8.4.11"/>
    </reaction>
</comment>
<dbReference type="PANTHER" id="PTHR10173:SF59">
    <property type="entry name" value="PEPTIDE METHIONINE SULFOXIDE REDUCTASE MSRA_MSRB"/>
    <property type="match status" value="1"/>
</dbReference>
<keyword evidence="10" id="KW-1133">Transmembrane helix</keyword>
<dbReference type="EC" id="1.8.4.11" evidence="9"/>
<feature type="transmembrane region" description="Helical" evidence="10">
    <location>
        <begin position="7"/>
        <end position="25"/>
    </location>
</feature>